<dbReference type="Proteomes" id="UP001211907">
    <property type="component" value="Unassembled WGS sequence"/>
</dbReference>
<protein>
    <recommendedName>
        <fullName evidence="13">Afadin and alpha-actinin-binding-domain-containing protein</fullName>
    </recommendedName>
</protein>
<comment type="caution">
    <text evidence="11">The sequence shown here is derived from an EMBL/GenBank/DDBJ whole genome shotgun (WGS) entry which is preliminary data.</text>
</comment>
<evidence type="ECO:0000256" key="3">
    <source>
        <dbReference type="ARBA" id="ARBA00009291"/>
    </source>
</evidence>
<dbReference type="Pfam" id="PF11559">
    <property type="entry name" value="ADIP"/>
    <property type="match status" value="1"/>
</dbReference>
<dbReference type="GO" id="GO:0007155">
    <property type="term" value="P:cell adhesion"/>
    <property type="evidence" value="ECO:0007669"/>
    <property type="project" value="UniProtKB-KW"/>
</dbReference>
<comment type="similarity">
    <text evidence="3">Belongs to the ADIP family.</text>
</comment>
<keyword evidence="5" id="KW-0130">Cell adhesion</keyword>
<evidence type="ECO:0000256" key="6">
    <source>
        <dbReference type="ARBA" id="ARBA00022949"/>
    </source>
</evidence>
<feature type="compositionally biased region" description="Low complexity" evidence="10">
    <location>
        <begin position="434"/>
        <end position="444"/>
    </location>
</feature>
<feature type="region of interest" description="Disordered" evidence="10">
    <location>
        <begin position="557"/>
        <end position="579"/>
    </location>
</feature>
<name>A0AAD5T0Y1_9FUNG</name>
<keyword evidence="6" id="KW-0965">Cell junction</keyword>
<gene>
    <name evidence="11" type="ORF">HK100_012061</name>
</gene>
<dbReference type="InterPro" id="IPR021622">
    <property type="entry name" value="Afadin/alpha-actinin-bd"/>
</dbReference>
<evidence type="ECO:0000256" key="8">
    <source>
        <dbReference type="ARBA" id="ARBA00023212"/>
    </source>
</evidence>
<dbReference type="InterPro" id="IPR052300">
    <property type="entry name" value="Adhesion_Centrosome_assoc"/>
</dbReference>
<evidence type="ECO:0000256" key="5">
    <source>
        <dbReference type="ARBA" id="ARBA00022889"/>
    </source>
</evidence>
<dbReference type="EMBL" id="JADGJH010000821">
    <property type="protein sequence ID" value="KAJ3122282.1"/>
    <property type="molecule type" value="Genomic_DNA"/>
</dbReference>
<evidence type="ECO:0008006" key="13">
    <source>
        <dbReference type="Google" id="ProtNLM"/>
    </source>
</evidence>
<reference evidence="11" key="1">
    <citation type="submission" date="2020-05" db="EMBL/GenBank/DDBJ databases">
        <title>Phylogenomic resolution of chytrid fungi.</title>
        <authorList>
            <person name="Stajich J.E."/>
            <person name="Amses K."/>
            <person name="Simmons R."/>
            <person name="Seto K."/>
            <person name="Myers J."/>
            <person name="Bonds A."/>
            <person name="Quandt C.A."/>
            <person name="Barry K."/>
            <person name="Liu P."/>
            <person name="Grigoriev I."/>
            <person name="Longcore J.E."/>
            <person name="James T.Y."/>
        </authorList>
    </citation>
    <scope>NUCLEOTIDE SEQUENCE</scope>
    <source>
        <strain evidence="11">JEL0513</strain>
    </source>
</reference>
<sequence>MSESQNRRLLVLHMLNGAGYSLNADDIQPCGDTVINTVFALLANSQNELKYRREVDELRVSAEADLQSMVQTLAKAKANLEVSDRTNKTLTVKIESQDALIKDLTEKASCAKDEASKATSNLNTALVQFKHKAKRKEAEFTVLQERLQKITSEQLNSAKIGMRIINPSAKKLSAPPTKPSKVAKQEKDMYAVVITTFEDREKQLLGEISSLKSSIFSIYSHLRNSANDLDKALPSDPKLVLSSDPHEEARFHLPFALVQSQIERQFEEIVETFKANALNIIDRTKELTPFNEKNLDENDLANTATIRVLQDEIEQYKQIVEEQKRLIEMSLEMQVDANKHSVMTEEQDLLADLEEQKATIQRRSEQLDEERRKFTEAAVRLGRERVAFEKEKGLFEEERRASEAIQILDQMPETPIWLKTKPKITALPQSPVSQKYQPQKQLPKTPTPQIPSASTVRKATPVSKQQRIKTPTDEIRNTPTRSLANTPSIVAHPEKELLTESSTFANTPVVLRIMLDSEKQVPAYFNSPGANNISADTNRMTPSFESSKGKVIKSALKKSPITPLGTSHGQQIGSSGKRRVVIDTKEKENFF</sequence>
<dbReference type="PANTHER" id="PTHR46507">
    <property type="entry name" value="AFADIN- AND ALPHA-ACTININ-BINDING PROTEIN"/>
    <property type="match status" value="1"/>
</dbReference>
<evidence type="ECO:0000256" key="9">
    <source>
        <dbReference type="SAM" id="Coils"/>
    </source>
</evidence>
<dbReference type="PANTHER" id="PTHR46507:SF4">
    <property type="entry name" value="SSX FAMILY MEMBER 2 INTERACTING PROTEIN"/>
    <property type="match status" value="1"/>
</dbReference>
<proteinExistence type="inferred from homology"/>
<dbReference type="AlphaFoldDB" id="A0AAD5T0Y1"/>
<evidence type="ECO:0000256" key="10">
    <source>
        <dbReference type="SAM" id="MobiDB-lite"/>
    </source>
</evidence>
<evidence type="ECO:0000256" key="4">
    <source>
        <dbReference type="ARBA" id="ARBA00022490"/>
    </source>
</evidence>
<feature type="region of interest" description="Disordered" evidence="10">
    <location>
        <begin position="430"/>
        <end position="468"/>
    </location>
</feature>
<feature type="coiled-coil region" evidence="9">
    <location>
        <begin position="306"/>
        <end position="373"/>
    </location>
</feature>
<evidence type="ECO:0000256" key="7">
    <source>
        <dbReference type="ARBA" id="ARBA00023054"/>
    </source>
</evidence>
<keyword evidence="7 9" id="KW-0175">Coiled coil</keyword>
<dbReference type="GO" id="GO:0036064">
    <property type="term" value="C:ciliary basal body"/>
    <property type="evidence" value="ECO:0007669"/>
    <property type="project" value="TreeGrafter"/>
</dbReference>
<evidence type="ECO:0000313" key="11">
    <source>
        <dbReference type="EMBL" id="KAJ3122282.1"/>
    </source>
</evidence>
<feature type="compositionally biased region" description="Polar residues" evidence="10">
    <location>
        <begin position="564"/>
        <end position="574"/>
    </location>
</feature>
<comment type="subcellular location">
    <subcellularLocation>
        <location evidence="1">Cell junction</location>
    </subcellularLocation>
    <subcellularLocation>
        <location evidence="2">Cytoplasm</location>
        <location evidence="2">Cytoskeleton</location>
        <location evidence="2">Microtubule organizing center</location>
        <location evidence="2">Centrosome</location>
    </subcellularLocation>
</comment>
<accession>A0AAD5T0Y1</accession>
<organism evidence="11 12">
    <name type="scientific">Physocladia obscura</name>
    <dbReference type="NCBI Taxonomy" id="109957"/>
    <lineage>
        <taxon>Eukaryota</taxon>
        <taxon>Fungi</taxon>
        <taxon>Fungi incertae sedis</taxon>
        <taxon>Chytridiomycota</taxon>
        <taxon>Chytridiomycota incertae sedis</taxon>
        <taxon>Chytridiomycetes</taxon>
        <taxon>Chytridiales</taxon>
        <taxon>Chytriomycetaceae</taxon>
        <taxon>Physocladia</taxon>
    </lineage>
</organism>
<keyword evidence="8" id="KW-0206">Cytoskeleton</keyword>
<feature type="compositionally biased region" description="Polar residues" evidence="10">
    <location>
        <begin position="452"/>
        <end position="468"/>
    </location>
</feature>
<dbReference type="GO" id="GO:0035735">
    <property type="term" value="P:intraciliary transport involved in cilium assembly"/>
    <property type="evidence" value="ECO:0007669"/>
    <property type="project" value="TreeGrafter"/>
</dbReference>
<evidence type="ECO:0000256" key="2">
    <source>
        <dbReference type="ARBA" id="ARBA00004300"/>
    </source>
</evidence>
<evidence type="ECO:0000313" key="12">
    <source>
        <dbReference type="Proteomes" id="UP001211907"/>
    </source>
</evidence>
<keyword evidence="12" id="KW-1185">Reference proteome</keyword>
<keyword evidence="4" id="KW-0963">Cytoplasm</keyword>
<feature type="coiled-coil region" evidence="9">
    <location>
        <begin position="59"/>
        <end position="153"/>
    </location>
</feature>
<evidence type="ECO:0000256" key="1">
    <source>
        <dbReference type="ARBA" id="ARBA00004282"/>
    </source>
</evidence>